<accession>A0A067WJF9</accession>
<dbReference type="AlphaFoldDB" id="A0A067WJF9"/>
<evidence type="ECO:0000256" key="6">
    <source>
        <dbReference type="ARBA" id="ARBA00025321"/>
    </source>
</evidence>
<dbReference type="eggNOG" id="ENOG5033457">
    <property type="taxonomic scope" value="Bacteria"/>
</dbReference>
<comment type="function">
    <text evidence="6">Has immunoglobulin-binding and hemagglutination properties, and can bind to mannose. Essential for virulence. May be involved in LPS biosynthesis or polysaccharide transport.</text>
</comment>
<keyword evidence="7" id="KW-0472">Membrane</keyword>
<keyword evidence="4" id="KW-1003">Cell membrane</keyword>
<dbReference type="Proteomes" id="UP000027015">
    <property type="component" value="Unassembled WGS sequence"/>
</dbReference>
<organism evidence="8 9">
    <name type="scientific">Bartonella koehlerae C-29</name>
    <dbReference type="NCBI Taxonomy" id="1134510"/>
    <lineage>
        <taxon>Bacteria</taxon>
        <taxon>Pseudomonadati</taxon>
        <taxon>Pseudomonadota</taxon>
        <taxon>Alphaproteobacteria</taxon>
        <taxon>Hyphomicrobiales</taxon>
        <taxon>Bartonellaceae</taxon>
        <taxon>Bartonella</taxon>
    </lineage>
</organism>
<evidence type="ECO:0000256" key="5">
    <source>
        <dbReference type="ARBA" id="ARBA00022734"/>
    </source>
</evidence>
<dbReference type="STRING" id="1134510.O9A_00267"/>
<evidence type="ECO:0000256" key="2">
    <source>
        <dbReference type="ARBA" id="ARBA00010270"/>
    </source>
</evidence>
<reference evidence="8 9" key="1">
    <citation type="submission" date="2012-04" db="EMBL/GenBank/DDBJ databases">
        <title>The Genome Sequence of Bartonella koehlerae C-29.</title>
        <authorList>
            <consortium name="The Broad Institute Genome Sequencing Platform"/>
            <consortium name="The Broad Institute Genome Sequencing Center for Infectious Disease"/>
            <person name="Feldgarden M."/>
            <person name="Kirby J."/>
            <person name="Kosoy M."/>
            <person name="Birtles R."/>
            <person name="Probert W.S."/>
            <person name="Chiaraviglio L."/>
            <person name="Walker B."/>
            <person name="Young S.K."/>
            <person name="Zeng Q."/>
            <person name="Gargeya S."/>
            <person name="Fitzgerald M."/>
            <person name="Haas B."/>
            <person name="Abouelleil A."/>
            <person name="Alvarado L."/>
            <person name="Arachchi H.M."/>
            <person name="Berlin A.M."/>
            <person name="Chapman S.B."/>
            <person name="Goldberg J."/>
            <person name="Griggs A."/>
            <person name="Gujja S."/>
            <person name="Hansen M."/>
            <person name="Howarth C."/>
            <person name="Imamovic A."/>
            <person name="Larimer J."/>
            <person name="McCowen C."/>
            <person name="Montmayeur A."/>
            <person name="Murphy C."/>
            <person name="Neiman D."/>
            <person name="Pearson M."/>
            <person name="Priest M."/>
            <person name="Roberts A."/>
            <person name="Saif S."/>
            <person name="Shea T."/>
            <person name="Sisk P."/>
            <person name="Sykes S."/>
            <person name="Wortman J."/>
            <person name="Nusbaum C."/>
            <person name="Birren B."/>
        </authorList>
    </citation>
    <scope>NUCLEOTIDE SEQUENCE [LARGE SCALE GENOMIC DNA]</scope>
    <source>
        <strain evidence="8 9">C-29</strain>
    </source>
</reference>
<feature type="transmembrane region" description="Helical" evidence="7">
    <location>
        <begin position="21"/>
        <end position="38"/>
    </location>
</feature>
<evidence type="ECO:0000256" key="1">
    <source>
        <dbReference type="ARBA" id="ARBA00004167"/>
    </source>
</evidence>
<keyword evidence="5" id="KW-0430">Lectin</keyword>
<proteinExistence type="inferred from homology"/>
<evidence type="ECO:0000313" key="8">
    <source>
        <dbReference type="EMBL" id="KEC56042.1"/>
    </source>
</evidence>
<feature type="transmembrane region" description="Helical" evidence="7">
    <location>
        <begin position="44"/>
        <end position="63"/>
    </location>
</feature>
<dbReference type="PATRIC" id="fig|1134510.3.peg.334"/>
<evidence type="ECO:0000313" key="9">
    <source>
        <dbReference type="Proteomes" id="UP000027015"/>
    </source>
</evidence>
<evidence type="ECO:0000256" key="4">
    <source>
        <dbReference type="ARBA" id="ARBA00022475"/>
    </source>
</evidence>
<dbReference type="GO" id="GO:0030246">
    <property type="term" value="F:carbohydrate binding"/>
    <property type="evidence" value="ECO:0007669"/>
    <property type="project" value="UniProtKB-KW"/>
</dbReference>
<evidence type="ECO:0000256" key="3">
    <source>
        <dbReference type="ARBA" id="ARBA00020552"/>
    </source>
</evidence>
<evidence type="ECO:0000256" key="7">
    <source>
        <dbReference type="SAM" id="Phobius"/>
    </source>
</evidence>
<comment type="subcellular location">
    <subcellularLocation>
        <location evidence="1">Membrane</location>
        <topology evidence="1">Single-pass membrane protein</topology>
    </subcellularLocation>
</comment>
<keyword evidence="7" id="KW-1133">Transmembrane helix</keyword>
<gene>
    <name evidence="8" type="ORF">O9A_00267</name>
</gene>
<comment type="caution">
    <text evidence="8">The sequence shown here is derived from an EMBL/GenBank/DDBJ whole genome shotgun (WGS) entry which is preliminary data.</text>
</comment>
<keyword evidence="7" id="KW-0812">Transmembrane</keyword>
<comment type="similarity">
    <text evidence="2">Belongs to the BA14k family.</text>
</comment>
<dbReference type="EMBL" id="AHPL01000003">
    <property type="protein sequence ID" value="KEC56042.1"/>
    <property type="molecule type" value="Genomic_DNA"/>
</dbReference>
<name>A0A067WJF9_9HYPH</name>
<protein>
    <recommendedName>
        <fullName evidence="3">Lectin-like protein BA14k</fullName>
    </recommendedName>
</protein>
<dbReference type="HOGENOM" id="CLU_1640476_0_0_5"/>
<dbReference type="Pfam" id="PF07886">
    <property type="entry name" value="BA14K"/>
    <property type="match status" value="1"/>
</dbReference>
<dbReference type="GO" id="GO:0016020">
    <property type="term" value="C:membrane"/>
    <property type="evidence" value="ECO:0007669"/>
    <property type="project" value="UniProtKB-SubCell"/>
</dbReference>
<dbReference type="InterPro" id="IPR012413">
    <property type="entry name" value="BA14K"/>
</dbReference>
<sequence length="197" mass="23542">MSQAKKNRKRKSVYHFMRKRLSVIQLWFCCCEICIMPIMKSFYYALIIALIGGIFIMVTNIIVSAQKSDPEVRASYLSSVQEDTVPLIITGRRELNGFKGYRHYRSGYRKYNDDWWYPETAFVAFPHLNAKHMPLKARSASQKRMLLISSLEEKEPWMFKQHLDSCRVRYRSYNKNDNSYQPYYGPRKQCLSRFFKR</sequence>
<keyword evidence="9" id="KW-1185">Reference proteome</keyword>